<name>A0A392UYI9_9FABA</name>
<accession>A0A392UYI9</accession>
<comment type="caution">
    <text evidence="1">The sequence shown here is derived from an EMBL/GenBank/DDBJ whole genome shotgun (WGS) entry which is preliminary data.</text>
</comment>
<sequence length="39" mass="4602">YPFPQRKGRNRQALITIINTLPLTKMPLFRIDLLSATRF</sequence>
<protein>
    <submittedName>
        <fullName evidence="1">Uncharacterized protein</fullName>
    </submittedName>
</protein>
<evidence type="ECO:0000313" key="1">
    <source>
        <dbReference type="EMBL" id="MCI80202.1"/>
    </source>
</evidence>
<evidence type="ECO:0000313" key="2">
    <source>
        <dbReference type="Proteomes" id="UP000265520"/>
    </source>
</evidence>
<proteinExistence type="predicted"/>
<feature type="non-terminal residue" evidence="1">
    <location>
        <position position="1"/>
    </location>
</feature>
<organism evidence="1 2">
    <name type="scientific">Trifolium medium</name>
    <dbReference type="NCBI Taxonomy" id="97028"/>
    <lineage>
        <taxon>Eukaryota</taxon>
        <taxon>Viridiplantae</taxon>
        <taxon>Streptophyta</taxon>
        <taxon>Embryophyta</taxon>
        <taxon>Tracheophyta</taxon>
        <taxon>Spermatophyta</taxon>
        <taxon>Magnoliopsida</taxon>
        <taxon>eudicotyledons</taxon>
        <taxon>Gunneridae</taxon>
        <taxon>Pentapetalae</taxon>
        <taxon>rosids</taxon>
        <taxon>fabids</taxon>
        <taxon>Fabales</taxon>
        <taxon>Fabaceae</taxon>
        <taxon>Papilionoideae</taxon>
        <taxon>50 kb inversion clade</taxon>
        <taxon>NPAAA clade</taxon>
        <taxon>Hologalegina</taxon>
        <taxon>IRL clade</taxon>
        <taxon>Trifolieae</taxon>
        <taxon>Trifolium</taxon>
    </lineage>
</organism>
<dbReference type="EMBL" id="LXQA010990320">
    <property type="protein sequence ID" value="MCI80202.1"/>
    <property type="molecule type" value="Genomic_DNA"/>
</dbReference>
<reference evidence="1 2" key="1">
    <citation type="journal article" date="2018" name="Front. Plant Sci.">
        <title>Red Clover (Trifolium pratense) and Zigzag Clover (T. medium) - A Picture of Genomic Similarities and Differences.</title>
        <authorList>
            <person name="Dluhosova J."/>
            <person name="Istvanek J."/>
            <person name="Nedelnik J."/>
            <person name="Repkova J."/>
        </authorList>
    </citation>
    <scope>NUCLEOTIDE SEQUENCE [LARGE SCALE GENOMIC DNA]</scope>
    <source>
        <strain evidence="2">cv. 10/8</strain>
        <tissue evidence="1">Leaf</tissue>
    </source>
</reference>
<dbReference type="AlphaFoldDB" id="A0A392UYI9"/>
<dbReference type="Proteomes" id="UP000265520">
    <property type="component" value="Unassembled WGS sequence"/>
</dbReference>
<keyword evidence="2" id="KW-1185">Reference proteome</keyword>